<feature type="chain" id="PRO_5008107681" evidence="2">
    <location>
        <begin position="25"/>
        <end position="87"/>
    </location>
</feature>
<sequence length="87" mass="8289">MIRVGCVTVLVMGLSAGFGVPASAELPPPSPSPYGPVVAPGQLPALNLSRGTRLPSSMSGARGPRMSGGLGTAGASGGVQASGGFGP</sequence>
<dbReference type="Proteomes" id="UP000186919">
    <property type="component" value="Unassembled WGS sequence"/>
</dbReference>
<evidence type="ECO:0000313" key="3">
    <source>
        <dbReference type="EMBL" id="OAT66258.1"/>
    </source>
</evidence>
<evidence type="ECO:0000256" key="2">
    <source>
        <dbReference type="SAM" id="SignalP"/>
    </source>
</evidence>
<comment type="caution">
    <text evidence="3">The sequence shown here is derived from an EMBL/GenBank/DDBJ whole genome shotgun (WGS) entry which is preliminary data.</text>
</comment>
<feature type="region of interest" description="Disordered" evidence="1">
    <location>
        <begin position="48"/>
        <end position="87"/>
    </location>
</feature>
<name>A0A179V2T0_9MYCO</name>
<proteinExistence type="predicted"/>
<keyword evidence="2" id="KW-0732">Signal</keyword>
<reference evidence="3 4" key="1">
    <citation type="submission" date="2016-01" db="EMBL/GenBank/DDBJ databases">
        <title>Mycobacterium immunogenum strain CD11_6 genome sequencing and assembly.</title>
        <authorList>
            <person name="Kaur G."/>
            <person name="Nair G.R."/>
            <person name="Mayilraj S."/>
        </authorList>
    </citation>
    <scope>NUCLEOTIDE SEQUENCE [LARGE SCALE GENOMIC DNA]</scope>
    <source>
        <strain evidence="3 4">CD11-6</strain>
    </source>
</reference>
<feature type="signal peptide" evidence="2">
    <location>
        <begin position="1"/>
        <end position="24"/>
    </location>
</feature>
<dbReference type="RefSeq" id="WP_064633119.1">
    <property type="nucleotide sequence ID" value="NZ_LQYE01000032.1"/>
</dbReference>
<feature type="compositionally biased region" description="Gly residues" evidence="1">
    <location>
        <begin position="66"/>
        <end position="87"/>
    </location>
</feature>
<organism evidence="3 4">
    <name type="scientific">Mycobacteroides immunogenum</name>
    <dbReference type="NCBI Taxonomy" id="83262"/>
    <lineage>
        <taxon>Bacteria</taxon>
        <taxon>Bacillati</taxon>
        <taxon>Actinomycetota</taxon>
        <taxon>Actinomycetes</taxon>
        <taxon>Mycobacteriales</taxon>
        <taxon>Mycobacteriaceae</taxon>
        <taxon>Mycobacteroides</taxon>
    </lineage>
</organism>
<dbReference type="EMBL" id="LQYE01000032">
    <property type="protein sequence ID" value="OAT66258.1"/>
    <property type="molecule type" value="Genomic_DNA"/>
</dbReference>
<accession>A0A179V2T0</accession>
<evidence type="ECO:0000313" key="4">
    <source>
        <dbReference type="Proteomes" id="UP000186919"/>
    </source>
</evidence>
<dbReference type="AlphaFoldDB" id="A0A179V2T0"/>
<gene>
    <name evidence="3" type="ORF">AWB85_16000</name>
</gene>
<evidence type="ECO:0000256" key="1">
    <source>
        <dbReference type="SAM" id="MobiDB-lite"/>
    </source>
</evidence>
<protein>
    <submittedName>
        <fullName evidence="3">Uncharacterized protein</fullName>
    </submittedName>
</protein>